<feature type="compositionally biased region" description="Polar residues" evidence="10">
    <location>
        <begin position="522"/>
        <end position="534"/>
    </location>
</feature>
<keyword evidence="7 9" id="KW-0175">Coiled coil</keyword>
<feature type="region of interest" description="Disordered" evidence="10">
    <location>
        <begin position="21"/>
        <end position="149"/>
    </location>
</feature>
<feature type="compositionally biased region" description="Basic and acidic residues" evidence="10">
    <location>
        <begin position="1107"/>
        <end position="1118"/>
    </location>
</feature>
<evidence type="ECO:0000256" key="2">
    <source>
        <dbReference type="ARBA" id="ARBA00009485"/>
    </source>
</evidence>
<feature type="region of interest" description="Disordered" evidence="10">
    <location>
        <begin position="181"/>
        <end position="294"/>
    </location>
</feature>
<evidence type="ECO:0000313" key="12">
    <source>
        <dbReference type="Proteomes" id="UP000829720"/>
    </source>
</evidence>
<feature type="coiled-coil region" evidence="9">
    <location>
        <begin position="781"/>
        <end position="925"/>
    </location>
</feature>
<feature type="region of interest" description="Disordered" evidence="10">
    <location>
        <begin position="558"/>
        <end position="619"/>
    </location>
</feature>
<keyword evidence="12" id="KW-1185">Reference proteome</keyword>
<comment type="subcellular location">
    <subcellularLocation>
        <location evidence="1">Cytoplasm</location>
        <location evidence="1">Cytoskeleton</location>
        <location evidence="1">Microtubule organizing center</location>
        <location evidence="1">Centrosome</location>
        <location evidence="1">Centriole</location>
    </subcellularLocation>
</comment>
<evidence type="ECO:0000256" key="6">
    <source>
        <dbReference type="ARBA" id="ARBA00022794"/>
    </source>
</evidence>
<evidence type="ECO:0000256" key="10">
    <source>
        <dbReference type="SAM" id="MobiDB-lite"/>
    </source>
</evidence>
<evidence type="ECO:0000256" key="9">
    <source>
        <dbReference type="SAM" id="Coils"/>
    </source>
</evidence>
<keyword evidence="8" id="KW-0206">Cytoskeleton</keyword>
<dbReference type="GO" id="GO:0005814">
    <property type="term" value="C:centriole"/>
    <property type="evidence" value="ECO:0007669"/>
    <property type="project" value="UniProtKB-SubCell"/>
</dbReference>
<evidence type="ECO:0000256" key="1">
    <source>
        <dbReference type="ARBA" id="ARBA00004114"/>
    </source>
</evidence>
<dbReference type="PANTHER" id="PTHR34031">
    <property type="entry name" value="CENTROSOMAL PROTEIN OF 162 KDA"/>
    <property type="match status" value="1"/>
</dbReference>
<dbReference type="EMBL" id="JAERUA010000020">
    <property type="protein sequence ID" value="KAI1885587.1"/>
    <property type="molecule type" value="Genomic_DNA"/>
</dbReference>
<reference evidence="11" key="1">
    <citation type="submission" date="2021-01" db="EMBL/GenBank/DDBJ databases">
        <authorList>
            <person name="Zahm M."/>
            <person name="Roques C."/>
            <person name="Cabau C."/>
            <person name="Klopp C."/>
            <person name="Donnadieu C."/>
            <person name="Jouanno E."/>
            <person name="Lampietro C."/>
            <person name="Louis A."/>
            <person name="Herpin A."/>
            <person name="Echchiki A."/>
            <person name="Berthelot C."/>
            <person name="Parey E."/>
            <person name="Roest-Crollius H."/>
            <person name="Braasch I."/>
            <person name="Postlethwait J."/>
            <person name="Bobe J."/>
            <person name="Montfort J."/>
            <person name="Bouchez O."/>
            <person name="Begum T."/>
            <person name="Mejri S."/>
            <person name="Adams A."/>
            <person name="Chen W.-J."/>
            <person name="Guiguen Y."/>
        </authorList>
    </citation>
    <scope>NUCLEOTIDE SEQUENCE</scope>
    <source>
        <tissue evidence="11">Blood</tissue>
    </source>
</reference>
<dbReference type="GO" id="GO:0060271">
    <property type="term" value="P:cilium assembly"/>
    <property type="evidence" value="ECO:0007669"/>
    <property type="project" value="TreeGrafter"/>
</dbReference>
<feature type="compositionally biased region" description="Basic and acidic residues" evidence="10">
    <location>
        <begin position="230"/>
        <end position="242"/>
    </location>
</feature>
<organism evidence="11 12">
    <name type="scientific">Albula goreensis</name>
    <dbReference type="NCBI Taxonomy" id="1534307"/>
    <lineage>
        <taxon>Eukaryota</taxon>
        <taxon>Metazoa</taxon>
        <taxon>Chordata</taxon>
        <taxon>Craniata</taxon>
        <taxon>Vertebrata</taxon>
        <taxon>Euteleostomi</taxon>
        <taxon>Actinopterygii</taxon>
        <taxon>Neopterygii</taxon>
        <taxon>Teleostei</taxon>
        <taxon>Albuliformes</taxon>
        <taxon>Albulidae</taxon>
        <taxon>Albula</taxon>
    </lineage>
</organism>
<comment type="similarity">
    <text evidence="2">Belongs to the CEP162 family.</text>
</comment>
<dbReference type="GO" id="GO:0005654">
    <property type="term" value="C:nucleoplasm"/>
    <property type="evidence" value="ECO:0007669"/>
    <property type="project" value="TreeGrafter"/>
</dbReference>
<accession>A0A8T3CP10</accession>
<evidence type="ECO:0000256" key="8">
    <source>
        <dbReference type="ARBA" id="ARBA00023212"/>
    </source>
</evidence>
<sequence length="1382" mass="155417">MSRRLTKEELDEQFEQFLKESVSDESVDLGGSSKPPSVLDSLGKARQKPVEKSPVSRPWWQDDDDSADSLGGGLLSSGKSFRKSLRKSLPIQEEDEEQPKALKGGEEEQEEEGAEQVLISKDSLEPEASSLDPDSVMASGPGAEGFPMGLDTLDEEEEKARFFSNLEKGASSTIDYSRLNRELDSVLSTPAHTLRRAEDAGSEEEKKEKAQESRSSPASPNYSEDFEDEMSAKEAQEEKLERPAMLARVSLHDSLDSIAGVQQPEEKEEAGRQDGAGPGETEASGAVQSYGQSGASEIAALQEAYRKISGSVAESEERGPSASPVQSVRDPHPRTPTPENSPEMPKNTMTTGSDMPTAEELMRPIRPGSGGTRGFSLQPISITELRPEGGTSWGEKPGRAPTENRDETDVGRRTIREEVERLMQYEEDSSRTSSPPPPPPPSKGRRQQLPVSSPGSWGPSSPSSWRKSNLPAGKNKKGAGRPSSTAPKTSGPSRTGPAAKPSPVPLRKPLTLGPKRVPKPGSVTNSGSGSQSDQGLKVSSELMASVQSFADYLKQQVERRGLQGSSEVHRRSLRKSEIRDSSPDGRGGVPGLRSSGSDQRERELALLQRSEDAHERWSSERRLVDRMKLQLEQKEAELQAREEELREAHGKEVTALKQENYILQSKLRSMEEASRKRKWSFGEASDPVTAEKLELIEKEVREQETLIQGYHQENERLYQQVKALQAQSKQNEEAMFQENQRLLAELAVSKEQINRSNMQRIVGNEREPGPTHSQVELLAELKTAQKAEARLMEENRRLRQEKQGMEVDLEMMKKLRDQAQAQVITTSGDMNFEMRMQLEEHKAEVSALKKRLQWYAENQELLDKDAARLRAATTEIQKLKEQVERLRTEVGKRDGLQQQKMMKEKAGDSKRIQDLERQVKEMEKILRRRHPNSLPALIFAAASAGGGGTSEAPQTAALLERRIRRLESELEGRDEEAKRSLRAMEQQFHRIKMQYEGRISELEQQLAQASKETERNDASHDWESRVQSLEAELQSEREAGQARERTLQAELASLQEQLSKAGPGEKRQARHSPGRQDRQSEAAQGARIDRLTQELAAKTRSVQELSRTVERLQKERRTLLSAPPHARETRRAPGPGKGAPTGRTEVLQETERLRVRLEQLELEAEQERVSLQAKAAQTEAELWRTKEHAEEQLKSLRTQHQKEIEGLMARHALEHSTSKLAELANQVSTQEIMIRHLRDQLKDLQGSKEALTLSQVREETLQNQITKLLEELKDAKKAHTPELRHFSALERKIESMELRYTQRERELQQVIAQTRVVVEAEQQKEVERWRRLAQAKGQELEAFRVELDSILDVLRELQRQGVVIPVPEASRTEPLTKFTWST</sequence>
<evidence type="ECO:0000256" key="7">
    <source>
        <dbReference type="ARBA" id="ARBA00023054"/>
    </source>
</evidence>
<evidence type="ECO:0000256" key="3">
    <source>
        <dbReference type="ARBA" id="ARBA00021406"/>
    </source>
</evidence>
<keyword evidence="5" id="KW-0493">Microtubule</keyword>
<proteinExistence type="inferred from homology"/>
<dbReference type="InterPro" id="IPR038774">
    <property type="entry name" value="CEP162-like"/>
</dbReference>
<feature type="coiled-coil region" evidence="9">
    <location>
        <begin position="693"/>
        <end position="734"/>
    </location>
</feature>
<evidence type="ECO:0000313" key="11">
    <source>
        <dbReference type="EMBL" id="KAI1885587.1"/>
    </source>
</evidence>
<feature type="region of interest" description="Disordered" evidence="10">
    <location>
        <begin position="1004"/>
        <end position="1045"/>
    </location>
</feature>
<feature type="coiled-coil region" evidence="9">
    <location>
        <begin position="624"/>
        <end position="651"/>
    </location>
</feature>
<protein>
    <recommendedName>
        <fullName evidence="3">Centrosomal protein of 162 kDa</fullName>
    </recommendedName>
</protein>
<feature type="compositionally biased region" description="Basic and acidic residues" evidence="10">
    <location>
        <begin position="598"/>
        <end position="619"/>
    </location>
</feature>
<feature type="compositionally biased region" description="Low complexity" evidence="10">
    <location>
        <begin position="452"/>
        <end position="465"/>
    </location>
</feature>
<dbReference type="PANTHER" id="PTHR34031:SF1">
    <property type="entry name" value="CENTROSOMAL PROTEIN OF 162 KDA"/>
    <property type="match status" value="1"/>
</dbReference>
<feature type="region of interest" description="Disordered" evidence="10">
    <location>
        <begin position="1057"/>
        <end position="1149"/>
    </location>
</feature>
<feature type="compositionally biased region" description="Basic and acidic residues" evidence="10">
    <location>
        <begin position="1034"/>
        <end position="1045"/>
    </location>
</feature>
<feature type="compositionally biased region" description="Basic and acidic residues" evidence="10">
    <location>
        <begin position="558"/>
        <end position="583"/>
    </location>
</feature>
<dbReference type="Proteomes" id="UP000829720">
    <property type="component" value="Unassembled WGS sequence"/>
</dbReference>
<evidence type="ECO:0000256" key="5">
    <source>
        <dbReference type="ARBA" id="ARBA00022701"/>
    </source>
</evidence>
<dbReference type="OrthoDB" id="2157184at2759"/>
<evidence type="ECO:0000256" key="4">
    <source>
        <dbReference type="ARBA" id="ARBA00022490"/>
    </source>
</evidence>
<comment type="caution">
    <text evidence="11">The sequence shown here is derived from an EMBL/GenBank/DDBJ whole genome shotgun (WGS) entry which is preliminary data.</text>
</comment>
<feature type="compositionally biased region" description="Polar residues" evidence="10">
    <location>
        <begin position="482"/>
        <end position="493"/>
    </location>
</feature>
<feature type="compositionally biased region" description="Basic and acidic residues" evidence="10">
    <location>
        <begin position="396"/>
        <end position="430"/>
    </location>
</feature>
<gene>
    <name evidence="11" type="ORF">AGOR_G00205340</name>
</gene>
<dbReference type="GO" id="GO:0034451">
    <property type="term" value="C:centriolar satellite"/>
    <property type="evidence" value="ECO:0007669"/>
    <property type="project" value="TreeGrafter"/>
</dbReference>
<name>A0A8T3CP10_9TELE</name>
<feature type="compositionally biased region" description="Basic and acidic residues" evidence="10">
    <location>
        <begin position="1011"/>
        <end position="1024"/>
    </location>
</feature>
<keyword evidence="4" id="KW-0963">Cytoplasm</keyword>
<keyword evidence="6" id="KW-0970">Cilium biogenesis/degradation</keyword>
<feature type="region of interest" description="Disordered" evidence="10">
    <location>
        <begin position="309"/>
        <end position="539"/>
    </location>
</feature>
<feature type="compositionally biased region" description="Basic and acidic residues" evidence="10">
    <location>
        <begin position="195"/>
        <end position="212"/>
    </location>
</feature>
<dbReference type="GO" id="GO:0005879">
    <property type="term" value="C:axonemal microtubule"/>
    <property type="evidence" value="ECO:0007669"/>
    <property type="project" value="TreeGrafter"/>
</dbReference>